<dbReference type="GO" id="GO:0005744">
    <property type="term" value="C:TIM23 mitochondrial import inner membrane translocase complex"/>
    <property type="evidence" value="ECO:0007669"/>
    <property type="project" value="InterPro"/>
</dbReference>
<keyword evidence="7 12" id="KW-1133">Transmembrane helix</keyword>
<dbReference type="Gene3D" id="2.40.50.140">
    <property type="entry name" value="Nucleic acid-binding proteins"/>
    <property type="match status" value="1"/>
</dbReference>
<dbReference type="Proteomes" id="UP000054495">
    <property type="component" value="Unassembled WGS sequence"/>
</dbReference>
<evidence type="ECO:0000256" key="6">
    <source>
        <dbReference type="ARBA" id="ARBA00022980"/>
    </source>
</evidence>
<dbReference type="SMART" id="SM01382">
    <property type="entry name" value="Ribosomal_L2_C"/>
    <property type="match status" value="1"/>
</dbReference>
<evidence type="ECO:0000313" key="16">
    <source>
        <dbReference type="Proteomes" id="UP000054495"/>
    </source>
</evidence>
<dbReference type="SUPFAM" id="SSF50249">
    <property type="entry name" value="Nucleic acid-binding proteins"/>
    <property type="match status" value="1"/>
</dbReference>
<evidence type="ECO:0000256" key="11">
    <source>
        <dbReference type="ARBA" id="ARBA00031620"/>
    </source>
</evidence>
<evidence type="ECO:0000256" key="3">
    <source>
        <dbReference type="ARBA" id="ARBA00010867"/>
    </source>
</evidence>
<evidence type="ECO:0000256" key="1">
    <source>
        <dbReference type="ARBA" id="ARBA00004304"/>
    </source>
</evidence>
<feature type="transmembrane region" description="Helical" evidence="12">
    <location>
        <begin position="99"/>
        <end position="119"/>
    </location>
</feature>
<dbReference type="Pfam" id="PF08294">
    <property type="entry name" value="TIM21"/>
    <property type="match status" value="1"/>
</dbReference>
<dbReference type="PANTHER" id="PTHR13032:SF6">
    <property type="entry name" value="MITOCHONDRIAL IMPORT INNER MEMBRANE TRANSLOCASE SUBUNIT TIM21"/>
    <property type="match status" value="1"/>
</dbReference>
<dbReference type="Pfam" id="PF00181">
    <property type="entry name" value="Ribosomal_L2_N"/>
    <property type="match status" value="1"/>
</dbReference>
<evidence type="ECO:0000256" key="4">
    <source>
        <dbReference type="ARBA" id="ARBA00022692"/>
    </source>
</evidence>
<dbReference type="SUPFAM" id="SSF50104">
    <property type="entry name" value="Translation proteins SH3-like domain"/>
    <property type="match status" value="1"/>
</dbReference>
<dbReference type="InterPro" id="IPR014722">
    <property type="entry name" value="Rib_uL2_dom2"/>
</dbReference>
<name>A0A0D6L515_9BILA</name>
<evidence type="ECO:0000259" key="14">
    <source>
        <dbReference type="SMART" id="SM01383"/>
    </source>
</evidence>
<dbReference type="InterPro" id="IPR008991">
    <property type="entry name" value="Translation_prot_SH3-like_sf"/>
</dbReference>
<feature type="domain" description="Large ribosomal subunit protein uL2 C-terminal" evidence="13">
    <location>
        <begin position="463"/>
        <end position="590"/>
    </location>
</feature>
<evidence type="ECO:0000256" key="5">
    <source>
        <dbReference type="ARBA" id="ARBA00022946"/>
    </source>
</evidence>
<dbReference type="FunFam" id="3.10.450.320:FF:000003">
    <property type="entry name" value="Protein CBG23912"/>
    <property type="match status" value="1"/>
</dbReference>
<comment type="subcellular location">
    <subcellularLocation>
        <location evidence="1">Mitochondrion membrane</location>
        <topology evidence="1">Single-pass membrane protein</topology>
    </subcellularLocation>
</comment>
<dbReference type="GO" id="GO:0003735">
    <property type="term" value="F:structural constituent of ribosome"/>
    <property type="evidence" value="ECO:0007669"/>
    <property type="project" value="InterPro"/>
</dbReference>
<keyword evidence="5" id="KW-0809">Transit peptide</keyword>
<keyword evidence="9 12" id="KW-0472">Membrane</keyword>
<dbReference type="InterPro" id="IPR022666">
    <property type="entry name" value="Ribosomal_uL2_RNA-bd_dom"/>
</dbReference>
<comment type="similarity">
    <text evidence="3">Belongs to the TIM21 family.</text>
</comment>
<reference evidence="15 16" key="1">
    <citation type="submission" date="2013-05" db="EMBL/GenBank/DDBJ databases">
        <title>Draft genome of the parasitic nematode Anyclostoma ceylanicum.</title>
        <authorList>
            <person name="Mitreva M."/>
        </authorList>
    </citation>
    <scope>NUCLEOTIDE SEQUENCE [LARGE SCALE GENOMIC DNA]</scope>
</reference>
<dbReference type="Gene3D" id="3.10.450.320">
    <property type="entry name" value="Mitochondrial import inner membrane translocase subunit Tim21"/>
    <property type="match status" value="1"/>
</dbReference>
<evidence type="ECO:0000259" key="13">
    <source>
        <dbReference type="SMART" id="SM01382"/>
    </source>
</evidence>
<evidence type="ECO:0000313" key="15">
    <source>
        <dbReference type="EMBL" id="EPB66420.1"/>
    </source>
</evidence>
<dbReference type="EMBL" id="KE126155">
    <property type="protein sequence ID" value="EPB66420.1"/>
    <property type="molecule type" value="Genomic_DNA"/>
</dbReference>
<evidence type="ECO:0000256" key="7">
    <source>
        <dbReference type="ARBA" id="ARBA00022989"/>
    </source>
</evidence>
<dbReference type="InterPro" id="IPR012340">
    <property type="entry name" value="NA-bd_OB-fold"/>
</dbReference>
<dbReference type="GO" id="GO:0005840">
    <property type="term" value="C:ribosome"/>
    <property type="evidence" value="ECO:0007669"/>
    <property type="project" value="UniProtKB-KW"/>
</dbReference>
<dbReference type="SMART" id="SM01383">
    <property type="entry name" value="Ribosomal_L2"/>
    <property type="match status" value="1"/>
</dbReference>
<keyword evidence="16" id="KW-1185">Reference proteome</keyword>
<evidence type="ECO:0000256" key="9">
    <source>
        <dbReference type="ARBA" id="ARBA00023136"/>
    </source>
</evidence>
<protein>
    <recommendedName>
        <fullName evidence="11">TIM21-like protein, mitochondrial</fullName>
    </recommendedName>
</protein>
<keyword evidence="8" id="KW-0496">Mitochondrion</keyword>
<keyword evidence="6 15" id="KW-0689">Ribosomal protein</keyword>
<dbReference type="GO" id="GO:0030150">
    <property type="term" value="P:protein import into mitochondrial matrix"/>
    <property type="evidence" value="ECO:0007669"/>
    <property type="project" value="InterPro"/>
</dbReference>
<gene>
    <name evidence="15" type="ORF">ANCCEY_14487</name>
</gene>
<keyword evidence="4 12" id="KW-0812">Transmembrane</keyword>
<accession>A0A0D6L515</accession>
<dbReference type="AlphaFoldDB" id="A0A0D6L515"/>
<dbReference type="GO" id="GO:1990904">
    <property type="term" value="C:ribonucleoprotein complex"/>
    <property type="evidence" value="ECO:0007669"/>
    <property type="project" value="UniProtKB-KW"/>
</dbReference>
<organism evidence="15 16">
    <name type="scientific">Ancylostoma ceylanicum</name>
    <dbReference type="NCBI Taxonomy" id="53326"/>
    <lineage>
        <taxon>Eukaryota</taxon>
        <taxon>Metazoa</taxon>
        <taxon>Ecdysozoa</taxon>
        <taxon>Nematoda</taxon>
        <taxon>Chromadorea</taxon>
        <taxon>Rhabditida</taxon>
        <taxon>Rhabditina</taxon>
        <taxon>Rhabditomorpha</taxon>
        <taxon>Strongyloidea</taxon>
        <taxon>Ancylostomatidae</taxon>
        <taxon>Ancylostomatinae</taxon>
        <taxon>Ancylostoma</taxon>
    </lineage>
</organism>
<dbReference type="InterPro" id="IPR013261">
    <property type="entry name" value="Tim21"/>
</dbReference>
<dbReference type="InterPro" id="IPR022669">
    <property type="entry name" value="Ribosomal_uL2_C"/>
</dbReference>
<feature type="domain" description="Large ribosomal subunit protein uL2 RNA-binding" evidence="14">
    <location>
        <begin position="371"/>
        <end position="452"/>
    </location>
</feature>
<dbReference type="PANTHER" id="PTHR13032">
    <property type="entry name" value="MITOCHONDRIAL IMPORT INNER MEMBRANE TRANSLOCASE SUBUNIT TIM21"/>
    <property type="match status" value="1"/>
</dbReference>
<dbReference type="GO" id="GO:0006412">
    <property type="term" value="P:translation"/>
    <property type="evidence" value="ECO:0007669"/>
    <property type="project" value="InterPro"/>
</dbReference>
<evidence type="ECO:0000256" key="2">
    <source>
        <dbReference type="ARBA" id="ARBA00005636"/>
    </source>
</evidence>
<evidence type="ECO:0000256" key="12">
    <source>
        <dbReference type="SAM" id="Phobius"/>
    </source>
</evidence>
<dbReference type="Gene3D" id="2.30.30.30">
    <property type="match status" value="1"/>
</dbReference>
<comment type="similarity">
    <text evidence="2">Belongs to the universal ribosomal protein uL2 family.</text>
</comment>
<dbReference type="Pfam" id="PF03947">
    <property type="entry name" value="Ribosomal_L2_C"/>
    <property type="match status" value="1"/>
</dbReference>
<evidence type="ECO:0000256" key="8">
    <source>
        <dbReference type="ARBA" id="ARBA00023128"/>
    </source>
</evidence>
<proteinExistence type="inferred from homology"/>
<dbReference type="FunFam" id="2.40.50.140:FF:000428">
    <property type="entry name" value="Mitochondrial Ribosomal Protein, Large"/>
    <property type="match status" value="1"/>
</dbReference>
<evidence type="ECO:0000256" key="10">
    <source>
        <dbReference type="ARBA" id="ARBA00023274"/>
    </source>
</evidence>
<dbReference type="InterPro" id="IPR038552">
    <property type="entry name" value="Tim21_IMS_sf"/>
</dbReference>
<keyword evidence="10" id="KW-0687">Ribonucleoprotein</keyword>
<sequence>MTSACLFHLSRSGRNQLLHIARVAYSFRAGNNLVASSCRPLAARRCFSDKETKTTKLAETKEQEQTGLQRSILEEVLIKEKQKPTTFTGKVAEKASNTFLYAAVAAAVGMLGVFVYLLAGEFFAEDSPQKIYSSALALVREDGRCQDLFGSTIAGFGEETSRGRRRHVAHHKYEKDGRQRIRGERDEGIAQAEMEQRDGEWQWRFLYVETKRRPKTTHMEDDGFKVVTSRKGKNRLRKCGVKPTQRIEGSLDDIRVAIEKAATSVRDSGLSLWIISKLKSILESRRISQVYVIGNGHFDAPWEPGTHQLALIREICREFRADMVFQVVAKRFLPARGTKPLPRYLWDMEDLQKKTGGEYTHEPLRINRLGGRHPETGRKVNQHIGGGVKFDYFMIDYHRRGPTEAGQTYDERVLEVRRDPNRTSLIALVAGKEGKRWILATENMKAGDIISTSCHIPENPVIGVEGNAYPVGALVAGTLINSVERFPDVRNNLDSDVFVVKAGTAATIVRHQGDFTVIRLPHKHEFSLHRTCMATVGRLSHADIENKIYGSAQMHRRFGYKMASGLFHKKDGYFGRKIRPLPPVRVLDKPTPDPPPKCQYSLTKDQLSGLFGHAKVHNLLPSGYCTRDYDYYKPE</sequence>